<feature type="domain" description="Polyphosphate kinase C-terminal" evidence="10">
    <location>
        <begin position="496"/>
        <end position="656"/>
    </location>
</feature>
<evidence type="ECO:0000256" key="4">
    <source>
        <dbReference type="ARBA" id="ARBA00022777"/>
    </source>
</evidence>
<feature type="binding site" evidence="6">
    <location>
        <position position="43"/>
    </location>
    <ligand>
        <name>ATP</name>
        <dbReference type="ChEBI" id="CHEBI:30616"/>
    </ligand>
</feature>
<dbReference type="HAMAP" id="MF_00347">
    <property type="entry name" value="Polyphosphate_kinase"/>
    <property type="match status" value="1"/>
</dbReference>
<keyword evidence="3 6" id="KW-0547">Nucleotide-binding</keyword>
<keyword evidence="5 6" id="KW-0067">ATP-binding</keyword>
<dbReference type="SUPFAM" id="SSF143724">
    <property type="entry name" value="PHP14-like"/>
    <property type="match status" value="1"/>
</dbReference>
<feature type="active site" description="Phosphohistidine intermediate" evidence="6">
    <location>
        <position position="426"/>
    </location>
</feature>
<dbReference type="RefSeq" id="WP_189574335.1">
    <property type="nucleotide sequence ID" value="NZ_BMXI01000024.1"/>
</dbReference>
<feature type="binding site" evidence="6">
    <location>
        <position position="396"/>
    </location>
    <ligand>
        <name>Mg(2+)</name>
        <dbReference type="ChEBI" id="CHEBI:18420"/>
    </ligand>
</feature>
<comment type="cofactor">
    <cofactor evidence="6">
        <name>Mg(2+)</name>
        <dbReference type="ChEBI" id="CHEBI:18420"/>
    </cofactor>
</comment>
<dbReference type="PIRSF" id="PIRSF015589">
    <property type="entry name" value="PP_kinase"/>
    <property type="match status" value="1"/>
</dbReference>
<comment type="caution">
    <text evidence="12">The sequence shown here is derived from an EMBL/GenBank/DDBJ whole genome shotgun (WGS) entry which is preliminary data.</text>
</comment>
<keyword evidence="6" id="KW-0460">Magnesium</keyword>
<dbReference type="Proteomes" id="UP000644507">
    <property type="component" value="Unassembled WGS sequence"/>
</dbReference>
<sequence>MPDQFINRELSWLEFNQRVLQQATRSDVPILERVKFLAITASNLDEFFQVRVGGLTMMRRSGSTIRDLTGMTPSQQLTQIRKRCQEMSSEQYRILVDEIGPELSKKGLTHLQPQDLTPEERVGVDDYFSSFIFPMLTPLALESSQHAIALPSLQIVIAARLESSEETRYAFVPIPVNIPRFISVPREEGEGFVMLEDLVRFHMGDLFPRETVTGTALFRLTRNTDIAVDEEDASDLIDEMEEVLSARRFSATVRLQLRTGAPRDITKLIQKLTGTGPAQLYRVPGPLALAEFMQLAFRPGYDHLRETQWPPQPAPAPDPSTSIFEAIATRDILLSHPFESFEPIVRLLKESASDPGVLSIKQVLYRTAEDSAIIDALIRAAQNGKQVTVLIELKARFDEANNLHRAEELQRAGVQVVYGVKGLKTHAKITLVSRNEGGRLRRYVHLGTGNYNESTARLYTDISYLTCRPEYGADASLFFNAVTGRSKLVRLQKLAPAPTMLKQRVLELIEGEITRAQQGDKALIMAKMNSLQHPEIISALYRASRAGVEIKLNVRGICCLKTGTRKDAKNITVVSIIDRFLEHSRIFYFHRGGDPEVYISSADWMVRNLDSRVELMTPIEDRSCKRQLIRILEACFKDNTNAFIIESDGKGRPVVPEKGERPYRLQEHLYKQAAKAARNHARRKATTFEPYLPNE</sequence>
<dbReference type="EMBL" id="BMXI01000024">
    <property type="protein sequence ID" value="GHC67377.1"/>
    <property type="molecule type" value="Genomic_DNA"/>
</dbReference>
<keyword evidence="4 6" id="KW-0418">Kinase</keyword>
<evidence type="ECO:0000256" key="7">
    <source>
        <dbReference type="RuleBase" id="RU003800"/>
    </source>
</evidence>
<dbReference type="InterPro" id="IPR003414">
    <property type="entry name" value="PP_kinase"/>
</dbReference>
<dbReference type="GO" id="GO:0008976">
    <property type="term" value="F:polyphosphate kinase activity"/>
    <property type="evidence" value="ECO:0007669"/>
    <property type="project" value="UniProtKB-UniRule"/>
</dbReference>
<dbReference type="PANTHER" id="PTHR30218:SF0">
    <property type="entry name" value="POLYPHOSPHATE KINASE"/>
    <property type="match status" value="1"/>
</dbReference>
<organism evidence="12 13">
    <name type="scientific">Roseibacillus persicicus</name>
    <dbReference type="NCBI Taxonomy" id="454148"/>
    <lineage>
        <taxon>Bacteria</taxon>
        <taxon>Pseudomonadati</taxon>
        <taxon>Verrucomicrobiota</taxon>
        <taxon>Verrucomicrobiia</taxon>
        <taxon>Verrucomicrobiales</taxon>
        <taxon>Verrucomicrobiaceae</taxon>
        <taxon>Roseibacillus</taxon>
    </lineage>
</organism>
<evidence type="ECO:0000256" key="1">
    <source>
        <dbReference type="ARBA" id="ARBA00022553"/>
    </source>
</evidence>
<dbReference type="InterPro" id="IPR024953">
    <property type="entry name" value="PP_kinase_middle"/>
</dbReference>
<dbReference type="NCBIfam" id="NF003918">
    <property type="entry name" value="PRK05443.1-2"/>
    <property type="match status" value="1"/>
</dbReference>
<keyword evidence="13" id="KW-1185">Reference proteome</keyword>
<comment type="catalytic activity">
    <reaction evidence="6 7">
        <text>[phosphate](n) + ATP = [phosphate](n+1) + ADP</text>
        <dbReference type="Rhea" id="RHEA:19573"/>
        <dbReference type="Rhea" id="RHEA-COMP:9859"/>
        <dbReference type="Rhea" id="RHEA-COMP:14280"/>
        <dbReference type="ChEBI" id="CHEBI:16838"/>
        <dbReference type="ChEBI" id="CHEBI:30616"/>
        <dbReference type="ChEBI" id="CHEBI:456216"/>
        <dbReference type="EC" id="2.7.4.1"/>
    </reaction>
</comment>
<dbReference type="InterPro" id="IPR036832">
    <property type="entry name" value="PPK_N_dom_sf"/>
</dbReference>
<accession>A0A918TXG0</accession>
<dbReference type="Gene3D" id="3.30.1840.10">
    <property type="entry name" value="Polyphosphate kinase middle domain"/>
    <property type="match status" value="1"/>
</dbReference>
<keyword evidence="2 6" id="KW-0808">Transferase</keyword>
<dbReference type="NCBIfam" id="TIGR03705">
    <property type="entry name" value="poly_P_kin"/>
    <property type="match status" value="1"/>
</dbReference>
<evidence type="ECO:0000256" key="3">
    <source>
        <dbReference type="ARBA" id="ARBA00022741"/>
    </source>
</evidence>
<protein>
    <recommendedName>
        <fullName evidence="6 7">Polyphosphate kinase</fullName>
        <ecNumber evidence="6 7">2.7.4.1</ecNumber>
    </recommendedName>
    <alternativeName>
        <fullName evidence="6">ATP-polyphosphate phosphotransferase</fullName>
    </alternativeName>
    <alternativeName>
        <fullName evidence="6">Polyphosphoric acid kinase</fullName>
    </alternativeName>
</protein>
<dbReference type="GO" id="GO:0006799">
    <property type="term" value="P:polyphosphate biosynthetic process"/>
    <property type="evidence" value="ECO:0007669"/>
    <property type="project" value="UniProtKB-UniRule"/>
</dbReference>
<dbReference type="Pfam" id="PF13090">
    <property type="entry name" value="PP_kinase_C"/>
    <property type="match status" value="1"/>
</dbReference>
<dbReference type="Pfam" id="PF02503">
    <property type="entry name" value="PP_kinase"/>
    <property type="match status" value="1"/>
</dbReference>
<evidence type="ECO:0000313" key="12">
    <source>
        <dbReference type="EMBL" id="GHC67377.1"/>
    </source>
</evidence>
<feature type="binding site" evidence="6">
    <location>
        <position position="555"/>
    </location>
    <ligand>
        <name>ATP</name>
        <dbReference type="ChEBI" id="CHEBI:30616"/>
    </ligand>
</feature>
<feature type="binding site" evidence="6">
    <location>
        <position position="583"/>
    </location>
    <ligand>
        <name>ATP</name>
        <dbReference type="ChEBI" id="CHEBI:30616"/>
    </ligand>
</feature>
<evidence type="ECO:0000259" key="10">
    <source>
        <dbReference type="Pfam" id="PF13090"/>
    </source>
</evidence>
<dbReference type="GO" id="GO:0009358">
    <property type="term" value="C:polyphosphate kinase complex"/>
    <property type="evidence" value="ECO:0007669"/>
    <property type="project" value="InterPro"/>
</dbReference>
<evidence type="ECO:0000259" key="11">
    <source>
        <dbReference type="Pfam" id="PF17941"/>
    </source>
</evidence>
<feature type="binding site" evidence="6">
    <location>
        <position position="459"/>
    </location>
    <ligand>
        <name>ATP</name>
        <dbReference type="ChEBI" id="CHEBI:30616"/>
    </ligand>
</feature>
<name>A0A918TXG0_9BACT</name>
<dbReference type="CDD" id="cd09168">
    <property type="entry name" value="PLDc_PaPPK1_C2_like"/>
    <property type="match status" value="1"/>
</dbReference>
<evidence type="ECO:0000259" key="9">
    <source>
        <dbReference type="Pfam" id="PF13089"/>
    </source>
</evidence>
<dbReference type="CDD" id="cd09165">
    <property type="entry name" value="PLDc_PaPPK1_C1_like"/>
    <property type="match status" value="1"/>
</dbReference>
<gene>
    <name evidence="6" type="primary">ppk</name>
    <name evidence="12" type="ORF">GCM10007100_39260</name>
</gene>
<keyword evidence="1 6" id="KW-0597">Phosphoprotein</keyword>
<evidence type="ECO:0000256" key="5">
    <source>
        <dbReference type="ARBA" id="ARBA00022840"/>
    </source>
</evidence>
<dbReference type="GO" id="GO:0005524">
    <property type="term" value="F:ATP binding"/>
    <property type="evidence" value="ECO:0007669"/>
    <property type="project" value="UniProtKB-KW"/>
</dbReference>
<keyword evidence="6" id="KW-0479">Metal-binding</keyword>
<dbReference type="Pfam" id="PF13089">
    <property type="entry name" value="PP_kinase_N"/>
    <property type="match status" value="1"/>
</dbReference>
<proteinExistence type="inferred from homology"/>
<evidence type="ECO:0000256" key="2">
    <source>
        <dbReference type="ARBA" id="ARBA00022679"/>
    </source>
</evidence>
<feature type="domain" description="Polyphosphate kinase middle" evidence="8">
    <location>
        <begin position="120"/>
        <end position="295"/>
    </location>
</feature>
<reference evidence="12" key="2">
    <citation type="submission" date="2020-09" db="EMBL/GenBank/DDBJ databases">
        <authorList>
            <person name="Sun Q."/>
            <person name="Kim S."/>
        </authorList>
    </citation>
    <scope>NUCLEOTIDE SEQUENCE</scope>
    <source>
        <strain evidence="12">KCTC 12988</strain>
    </source>
</reference>
<reference evidence="12" key="1">
    <citation type="journal article" date="2014" name="Int. J. Syst. Evol. Microbiol.">
        <title>Complete genome sequence of Corynebacterium casei LMG S-19264T (=DSM 44701T), isolated from a smear-ripened cheese.</title>
        <authorList>
            <consortium name="US DOE Joint Genome Institute (JGI-PGF)"/>
            <person name="Walter F."/>
            <person name="Albersmeier A."/>
            <person name="Kalinowski J."/>
            <person name="Ruckert C."/>
        </authorList>
    </citation>
    <scope>NUCLEOTIDE SEQUENCE</scope>
    <source>
        <strain evidence="12">KCTC 12988</strain>
    </source>
</reference>
<feature type="domain" description="Polyphosphate kinase N-terminal" evidence="9">
    <location>
        <begin position="5"/>
        <end position="109"/>
    </location>
</feature>
<evidence type="ECO:0000313" key="13">
    <source>
        <dbReference type="Proteomes" id="UP000644507"/>
    </source>
</evidence>
<dbReference type="NCBIfam" id="NF003917">
    <property type="entry name" value="PRK05443.1-1"/>
    <property type="match status" value="1"/>
</dbReference>
<dbReference type="Gene3D" id="3.30.870.10">
    <property type="entry name" value="Endonuclease Chain A"/>
    <property type="match status" value="2"/>
</dbReference>
<dbReference type="Gene3D" id="1.20.58.310">
    <property type="entry name" value="Polyphosphate kinase N-terminal domain"/>
    <property type="match status" value="1"/>
</dbReference>
<dbReference type="AlphaFoldDB" id="A0A918TXG0"/>
<dbReference type="InterPro" id="IPR025200">
    <property type="entry name" value="PPK_C_dom2"/>
</dbReference>
<comment type="function">
    <text evidence="6 7">Catalyzes the reversible transfer of the terminal phosphate of ATP to form a long-chain polyphosphate (polyP).</text>
</comment>
<feature type="domain" description="Polyphosphate kinase C-terminal" evidence="11">
    <location>
        <begin position="322"/>
        <end position="486"/>
    </location>
</feature>
<dbReference type="SUPFAM" id="SSF56024">
    <property type="entry name" value="Phospholipase D/nuclease"/>
    <property type="match status" value="2"/>
</dbReference>
<dbReference type="EC" id="2.7.4.1" evidence="6 7"/>
<dbReference type="SUPFAM" id="SSF140356">
    <property type="entry name" value="PPK N-terminal domain-like"/>
    <property type="match status" value="1"/>
</dbReference>
<comment type="similarity">
    <text evidence="6 7">Belongs to the polyphosphate kinase 1 (PPK1) family.</text>
</comment>
<dbReference type="GO" id="GO:0046872">
    <property type="term" value="F:metal ion binding"/>
    <property type="evidence" value="ECO:0007669"/>
    <property type="project" value="UniProtKB-KW"/>
</dbReference>
<evidence type="ECO:0000259" key="8">
    <source>
        <dbReference type="Pfam" id="PF02503"/>
    </source>
</evidence>
<evidence type="ECO:0000256" key="6">
    <source>
        <dbReference type="HAMAP-Rule" id="MF_00347"/>
    </source>
</evidence>
<dbReference type="Pfam" id="PF17941">
    <property type="entry name" value="PP_kinase_C_1"/>
    <property type="match status" value="1"/>
</dbReference>
<dbReference type="NCBIfam" id="NF003921">
    <property type="entry name" value="PRK05443.2-2"/>
    <property type="match status" value="1"/>
</dbReference>
<dbReference type="InterPro" id="IPR025198">
    <property type="entry name" value="PPK_N_dom"/>
</dbReference>
<dbReference type="InterPro" id="IPR041108">
    <property type="entry name" value="PP_kinase_C_1"/>
</dbReference>
<feature type="binding site" evidence="6">
    <location>
        <position position="366"/>
    </location>
    <ligand>
        <name>Mg(2+)</name>
        <dbReference type="ChEBI" id="CHEBI:18420"/>
    </ligand>
</feature>
<dbReference type="InterPro" id="IPR036830">
    <property type="entry name" value="PP_kinase_middle_dom_sf"/>
</dbReference>
<comment type="PTM">
    <text evidence="6 7">An intermediate of this reaction is the autophosphorylated ppk in which a phosphate is covalently linked to a histidine residue through a N-P bond.</text>
</comment>
<dbReference type="PANTHER" id="PTHR30218">
    <property type="entry name" value="POLYPHOSPHATE KINASE"/>
    <property type="match status" value="1"/>
</dbReference>